<feature type="chain" id="PRO_5043722359" evidence="2">
    <location>
        <begin position="32"/>
        <end position="142"/>
    </location>
</feature>
<dbReference type="Proteomes" id="UP000744980">
    <property type="component" value="Unassembled WGS sequence"/>
</dbReference>
<evidence type="ECO:0000256" key="2">
    <source>
        <dbReference type="SAM" id="SignalP"/>
    </source>
</evidence>
<feature type="region of interest" description="Disordered" evidence="1">
    <location>
        <begin position="72"/>
        <end position="91"/>
    </location>
</feature>
<protein>
    <submittedName>
        <fullName evidence="3">Uncharacterized protein</fullName>
    </submittedName>
</protein>
<gene>
    <name evidence="3" type="ORF">GFB56_13820</name>
</gene>
<evidence type="ECO:0000256" key="1">
    <source>
        <dbReference type="SAM" id="MobiDB-lite"/>
    </source>
</evidence>
<keyword evidence="2" id="KW-0732">Signal</keyword>
<evidence type="ECO:0000313" key="4">
    <source>
        <dbReference type="Proteomes" id="UP000744980"/>
    </source>
</evidence>
<dbReference type="RefSeq" id="WP_113567519.1">
    <property type="nucleotide sequence ID" value="NZ_CP083371.1"/>
</dbReference>
<feature type="signal peptide" evidence="2">
    <location>
        <begin position="1"/>
        <end position="31"/>
    </location>
</feature>
<reference evidence="3 4" key="1">
    <citation type="submission" date="2020-01" db="EMBL/GenBank/DDBJ databases">
        <title>Draft genome assembly of Ensifer adhaerens T173.</title>
        <authorList>
            <person name="Craig J.E."/>
            <person name="Stinchcombe J.R."/>
        </authorList>
    </citation>
    <scope>NUCLEOTIDE SEQUENCE [LARGE SCALE GENOMIC DNA]</scope>
    <source>
        <strain evidence="3 4">T173</strain>
    </source>
</reference>
<accession>A0AAW4FIF0</accession>
<organism evidence="3 4">
    <name type="scientific">Ensifer canadensis</name>
    <dbReference type="NCBI Taxonomy" id="555315"/>
    <lineage>
        <taxon>Bacteria</taxon>
        <taxon>Pseudomonadati</taxon>
        <taxon>Pseudomonadota</taxon>
        <taxon>Alphaproteobacteria</taxon>
        <taxon>Hyphomicrobiales</taxon>
        <taxon>Rhizobiaceae</taxon>
        <taxon>Sinorhizobium/Ensifer group</taxon>
        <taxon>Ensifer</taxon>
    </lineage>
</organism>
<comment type="caution">
    <text evidence="3">The sequence shown here is derived from an EMBL/GenBank/DDBJ whole genome shotgun (WGS) entry which is preliminary data.</text>
</comment>
<dbReference type="AlphaFoldDB" id="A0AAW4FIF0"/>
<proteinExistence type="predicted"/>
<dbReference type="EMBL" id="WXFA01000007">
    <property type="protein sequence ID" value="MBM3091889.1"/>
    <property type="molecule type" value="Genomic_DNA"/>
</dbReference>
<evidence type="ECO:0000313" key="3">
    <source>
        <dbReference type="EMBL" id="MBM3091889.1"/>
    </source>
</evidence>
<keyword evidence="4" id="KW-1185">Reference proteome</keyword>
<sequence length="142" mass="14909">MEKVRTAYQRLLTMLKLVTMLSLAVLPFSSAAGMTHVASHTAMQMHAAMQKHAAMQTDASVDISASALNEHCPSAESGKAKPIGDSSKADKKDCCKTFCASVAVLADAGEARFGLPRSALSFGLQSQLSPGEPAGLHRPPRA</sequence>
<name>A0AAW4FIF0_9HYPH</name>